<dbReference type="AlphaFoldDB" id="A0A7T1ANB5"/>
<dbReference type="RefSeq" id="WP_218111562.1">
    <property type="nucleotide sequence ID" value="NZ_CP065383.1"/>
</dbReference>
<reference evidence="1 2" key="1">
    <citation type="journal article" date="2021" name="Nat. Commun.">
        <title>Isolation of a member of the candidate phylum Atribacteria reveals a unique cell membrane structure.</title>
        <authorList>
            <person name="Taiki K."/>
            <person name="Nobu M.K."/>
            <person name="Kusada H."/>
            <person name="Meng X.-Y."/>
            <person name="Hosoki N."/>
            <person name="Uematsu K."/>
            <person name="Yoshioka H."/>
            <person name="Kamagata Y."/>
            <person name="Tamaki H."/>
        </authorList>
    </citation>
    <scope>NUCLEOTIDE SEQUENCE [LARGE SCALE GENOMIC DNA]</scope>
    <source>
        <strain evidence="1 2">RT761</strain>
    </source>
</reference>
<dbReference type="Proteomes" id="UP000594463">
    <property type="component" value="Chromosome"/>
</dbReference>
<dbReference type="EMBL" id="CP065383">
    <property type="protein sequence ID" value="QPM69079.1"/>
    <property type="molecule type" value="Genomic_DNA"/>
</dbReference>
<name>A0A7T1ANB5_ATRLM</name>
<keyword evidence="2" id="KW-1185">Reference proteome</keyword>
<proteinExistence type="predicted"/>
<dbReference type="KEGG" id="alam:RT761_02307"/>
<evidence type="ECO:0000313" key="2">
    <source>
        <dbReference type="Proteomes" id="UP000594463"/>
    </source>
</evidence>
<organism evidence="1 2">
    <name type="scientific">Atribacter laminatus</name>
    <dbReference type="NCBI Taxonomy" id="2847778"/>
    <lineage>
        <taxon>Bacteria</taxon>
        <taxon>Pseudomonadati</taxon>
        <taxon>Atribacterota</taxon>
        <taxon>Atribacteria</taxon>
        <taxon>Atribacterales</taxon>
        <taxon>Atribacteraceae</taxon>
        <taxon>Atribacter</taxon>
    </lineage>
</organism>
<accession>A0A7T1ANB5</accession>
<evidence type="ECO:0000313" key="1">
    <source>
        <dbReference type="EMBL" id="QPM69079.1"/>
    </source>
</evidence>
<evidence type="ECO:0008006" key="3">
    <source>
        <dbReference type="Google" id="ProtNLM"/>
    </source>
</evidence>
<gene>
    <name evidence="1" type="ORF">RT761_02307</name>
</gene>
<protein>
    <recommendedName>
        <fullName evidence="3">DUF4020 domain-containing protein</fullName>
    </recommendedName>
</protein>
<sequence>MKSWKIPTHEQINHAVSLLNDIQSYRYFFDRLDNPEWISHLKNKGYFQNPPKPIQNSENGTIQFPPWPESHYLARMAKEKPEEVLKIILDIPETENYQIIENFIEAALNMPTDLSIKLLQRIKKVFQLPYEIFLPDKLGSLIVHLSHGGYSKESLELCKEILKLVPSSINEEIPKPKTRFNLYFFEVFLKNYFPKVLKAVKVPAFILICDLLEEAIYLSENMRKPNDHSYTWYPAIEDLPLDYHRDDIKCILVQTVRDAAIQLINEDIKYFQEIIDLFENRSWWVLKRIILYLIRIYPNINQDLVVKYMVDKNLFDNPNIYHEYILLLRENFIILTQEKQQIIIDWIEKGPDLDEYKRRFEEWHGRSPNKEEFEHYRKNWQRDRLSWLEESLPKELAKYFEKLIEKLGKPDDPTIPSYAIATWEGPTSPKSIEELKRLSIEELVQFLKTWQPSKDFTAPSPEGLGRIITNLVAENPESFAKYANRFTGLDATYVRSLLSGFIEAIKKLKTIELESILDLCEWVVKQPRDISILKNSNFDGSDPNWGWARKTIADLFIHGFKLTEGSFDILHQKRIWFILEILSKDPDPTPEYENKYGGKNMDPATMSINTTRGFAMHAVMKYALWVKKNLEKLSKHNDDFIFNLDLIPEVKKILGEHLDIKKDPSLTIRAVYGWYFSQLVLFDRNWTIQNVNIIFPQDEEYINYWFAAWNSFVVFNSPHSKTFSILREQYLLAIERLAMSPENWDAINNPFERLAEHLMLIYGRGQIEIDDPLLKKFWNSSPISIRSHALRFIGSSLRSSKETIPIKTIFRLKKIWEDRLRAAKSSPNQEESKEELEAFGWWFTSGKFNDAWAYKQLFQVLQTSGTIGDDARVLEKIYIKVDIFPKVSIKILDTMIRRTKEYWKFTIWNEQTKEIIKKVLQSSDIKAKNLAENLIHYMGSIGFLEFRDLLR</sequence>